<dbReference type="Proteomes" id="UP000267017">
    <property type="component" value="Unassembled WGS sequence"/>
</dbReference>
<keyword evidence="2" id="KW-1185">Reference proteome</keyword>
<evidence type="ECO:0000313" key="2">
    <source>
        <dbReference type="Proteomes" id="UP000267017"/>
    </source>
</evidence>
<dbReference type="OrthoDB" id="2678813at2"/>
<dbReference type="AlphaFoldDB" id="A0A3P3U7X0"/>
<evidence type="ECO:0000313" key="1">
    <source>
        <dbReference type="EMBL" id="RRJ66340.1"/>
    </source>
</evidence>
<organism evidence="1 2">
    <name type="scientific">Paenibacillus oralis</name>
    <dbReference type="NCBI Taxonomy" id="2490856"/>
    <lineage>
        <taxon>Bacteria</taxon>
        <taxon>Bacillati</taxon>
        <taxon>Bacillota</taxon>
        <taxon>Bacilli</taxon>
        <taxon>Bacillales</taxon>
        <taxon>Paenibacillaceae</taxon>
        <taxon>Paenibacillus</taxon>
    </lineage>
</organism>
<protein>
    <recommendedName>
        <fullName evidence="3">DUF4825 domain-containing protein</fullName>
    </recommendedName>
</protein>
<proteinExistence type="predicted"/>
<sequence>MAEHIKGGCPMKYTPLIKMALLTLGCAAALASVSWLSERSGAPSHTAAVFAGQKPAELTNDNLVDGLSSLDLPVPIGKVDLTGGILSVDLKVTEDDFSADRIYQGMAEMLAFSFERTNNVDQLLLRLFAEDRWLGAKYLLLAADVRRSDWRTADLAELRQTGDRQLSEALRQRLRVTETQLWMSRFLREPAVR</sequence>
<evidence type="ECO:0008006" key="3">
    <source>
        <dbReference type="Google" id="ProtNLM"/>
    </source>
</evidence>
<name>A0A3P3U7X0_9BACL</name>
<reference evidence="1 2" key="1">
    <citation type="submission" date="2018-11" db="EMBL/GenBank/DDBJ databases">
        <title>Genome sequencing of Paenibacillus sp. KCOM 3021 (= ChDC PVNT-B20).</title>
        <authorList>
            <person name="Kook J.-K."/>
            <person name="Park S.-N."/>
            <person name="Lim Y.K."/>
        </authorList>
    </citation>
    <scope>NUCLEOTIDE SEQUENCE [LARGE SCALE GENOMIC DNA]</scope>
    <source>
        <strain evidence="1 2">KCOM 3021</strain>
    </source>
</reference>
<accession>A0A3P3U7X0</accession>
<dbReference type="EMBL" id="RRCN01000001">
    <property type="protein sequence ID" value="RRJ66340.1"/>
    <property type="molecule type" value="Genomic_DNA"/>
</dbReference>
<comment type="caution">
    <text evidence="1">The sequence shown here is derived from an EMBL/GenBank/DDBJ whole genome shotgun (WGS) entry which is preliminary data.</text>
</comment>
<gene>
    <name evidence="1" type="ORF">EHV15_28040</name>
</gene>